<dbReference type="PANTHER" id="PTHR42770">
    <property type="entry name" value="AMINO ACID TRANSPORTER-RELATED"/>
    <property type="match status" value="1"/>
</dbReference>
<feature type="transmembrane region" description="Helical" evidence="6">
    <location>
        <begin position="265"/>
        <end position="288"/>
    </location>
</feature>
<comment type="subcellular location">
    <subcellularLocation>
        <location evidence="1">Cell membrane</location>
        <topology evidence="1">Multi-pass membrane protein</topology>
    </subcellularLocation>
</comment>
<evidence type="ECO:0000256" key="5">
    <source>
        <dbReference type="ARBA" id="ARBA00023136"/>
    </source>
</evidence>
<keyword evidence="8" id="KW-1185">Reference proteome</keyword>
<dbReference type="eggNOG" id="COG0531">
    <property type="taxonomic scope" value="Bacteria"/>
</dbReference>
<dbReference type="InterPro" id="IPR050367">
    <property type="entry name" value="APC_superfamily"/>
</dbReference>
<feature type="transmembrane region" description="Helical" evidence="6">
    <location>
        <begin position="485"/>
        <end position="501"/>
    </location>
</feature>
<evidence type="ECO:0000256" key="2">
    <source>
        <dbReference type="ARBA" id="ARBA00022475"/>
    </source>
</evidence>
<evidence type="ECO:0000256" key="6">
    <source>
        <dbReference type="SAM" id="Phobius"/>
    </source>
</evidence>
<dbReference type="HOGENOM" id="CLU_034270_0_0_0"/>
<dbReference type="AlphaFoldDB" id="E8N4T8"/>
<dbReference type="GO" id="GO:0005886">
    <property type="term" value="C:plasma membrane"/>
    <property type="evidence" value="ECO:0007669"/>
    <property type="project" value="UniProtKB-SubCell"/>
</dbReference>
<feature type="transmembrane region" description="Helical" evidence="6">
    <location>
        <begin position="330"/>
        <end position="353"/>
    </location>
</feature>
<name>E8N4T8_ANATU</name>
<dbReference type="PIRSF" id="PIRSF006060">
    <property type="entry name" value="AA_transporter"/>
    <property type="match status" value="1"/>
</dbReference>
<proteinExistence type="predicted"/>
<feature type="transmembrane region" description="Helical" evidence="6">
    <location>
        <begin position="88"/>
        <end position="109"/>
    </location>
</feature>
<feature type="transmembrane region" description="Helical" evidence="6">
    <location>
        <begin position="12"/>
        <end position="38"/>
    </location>
</feature>
<dbReference type="InterPro" id="IPR002293">
    <property type="entry name" value="AA/rel_permease1"/>
</dbReference>
<feature type="transmembrane region" description="Helical" evidence="6">
    <location>
        <begin position="232"/>
        <end position="253"/>
    </location>
</feature>
<dbReference type="OrthoDB" id="9762947at2"/>
<dbReference type="STRING" id="926569.ANT_14240"/>
<feature type="transmembrane region" description="Helical" evidence="6">
    <location>
        <begin position="50"/>
        <end position="76"/>
    </location>
</feature>
<dbReference type="InParanoid" id="E8N4T8"/>
<dbReference type="RefSeq" id="WP_013559834.1">
    <property type="nucleotide sequence ID" value="NC_014960.1"/>
</dbReference>
<dbReference type="KEGG" id="atm:ANT_14240"/>
<dbReference type="FunCoup" id="E8N4T8">
    <property type="interactions" value="107"/>
</dbReference>
<evidence type="ECO:0000256" key="3">
    <source>
        <dbReference type="ARBA" id="ARBA00022692"/>
    </source>
</evidence>
<dbReference type="PANTHER" id="PTHR42770:SF7">
    <property type="entry name" value="MEMBRANE PROTEIN"/>
    <property type="match status" value="1"/>
</dbReference>
<feature type="transmembrane region" description="Helical" evidence="6">
    <location>
        <begin position="146"/>
        <end position="165"/>
    </location>
</feature>
<feature type="transmembrane region" description="Helical" evidence="6">
    <location>
        <begin position="411"/>
        <end position="432"/>
    </location>
</feature>
<reference evidence="7 8" key="1">
    <citation type="submission" date="2010-12" db="EMBL/GenBank/DDBJ databases">
        <title>Whole genome sequence of Anaerolinea thermophila UNI-1.</title>
        <authorList>
            <person name="Narita-Yamada S."/>
            <person name="Kishi E."/>
            <person name="Watanabe Y."/>
            <person name="Takasaki K."/>
            <person name="Ankai A."/>
            <person name="Oguchi A."/>
            <person name="Fukui S."/>
            <person name="Takahashi M."/>
            <person name="Yashiro I."/>
            <person name="Hosoyama A."/>
            <person name="Sekiguchi Y."/>
            <person name="Hanada S."/>
            <person name="Fujita N."/>
        </authorList>
    </citation>
    <scope>NUCLEOTIDE SEQUENCE [LARGE SCALE GENOMIC DNA]</scope>
    <source>
        <strain evidence="8">DSM 14523 / JCM 11388 / NBRC 100420 / UNI-1</strain>
    </source>
</reference>
<feature type="transmembrane region" description="Helical" evidence="6">
    <location>
        <begin position="452"/>
        <end position="473"/>
    </location>
</feature>
<protein>
    <submittedName>
        <fullName evidence="7">Permease</fullName>
    </submittedName>
</protein>
<keyword evidence="2" id="KW-1003">Cell membrane</keyword>
<keyword evidence="3 6" id="KW-0812">Transmembrane</keyword>
<gene>
    <name evidence="7" type="ordered locus">ANT_14240</name>
</gene>
<organism evidence="7 8">
    <name type="scientific">Anaerolinea thermophila (strain DSM 14523 / JCM 11388 / NBRC 100420 / UNI-1)</name>
    <dbReference type="NCBI Taxonomy" id="926569"/>
    <lineage>
        <taxon>Bacteria</taxon>
        <taxon>Bacillati</taxon>
        <taxon>Chloroflexota</taxon>
        <taxon>Anaerolineae</taxon>
        <taxon>Anaerolineales</taxon>
        <taxon>Anaerolineaceae</taxon>
        <taxon>Anaerolinea</taxon>
    </lineage>
</organism>
<evidence type="ECO:0000256" key="4">
    <source>
        <dbReference type="ARBA" id="ARBA00022989"/>
    </source>
</evidence>
<dbReference type="Gene3D" id="1.20.1740.10">
    <property type="entry name" value="Amino acid/polyamine transporter I"/>
    <property type="match status" value="1"/>
</dbReference>
<dbReference type="Pfam" id="PF13520">
    <property type="entry name" value="AA_permease_2"/>
    <property type="match status" value="1"/>
</dbReference>
<keyword evidence="4 6" id="KW-1133">Transmembrane helix</keyword>
<dbReference type="GO" id="GO:0022857">
    <property type="term" value="F:transmembrane transporter activity"/>
    <property type="evidence" value="ECO:0007669"/>
    <property type="project" value="InterPro"/>
</dbReference>
<feature type="transmembrane region" description="Helical" evidence="6">
    <location>
        <begin position="177"/>
        <end position="197"/>
    </location>
</feature>
<evidence type="ECO:0000313" key="8">
    <source>
        <dbReference type="Proteomes" id="UP000008922"/>
    </source>
</evidence>
<dbReference type="Proteomes" id="UP000008922">
    <property type="component" value="Chromosome"/>
</dbReference>
<sequence length="523" mass="57173">MASQSSERSSNLRVLDSFLILFLAVASIGVFVVGLIPYATLMGDFPGTNLTLALVIAAVLGLLFVYIYSSIGAFFPHCGADYVLMSRVLTGSLGFAASLTMLVGATMLVSSFTGTLATVGFPFISKTAEITAGAGFTVIENLHTPTGIMIVGSILIVLAFIVSIFPVRIVQNFLRFGFFLTLLSWAGLIFQFAVPMYPLSDGWNTFMGFGAFDRQIFLARQLGLSTGPFPNAFLTLGLVITAILFAGIVMPVWMAGEVKNPKKDLFAGNVGAVLLASLIFIVTSLLFLRVSSSSWLAAQSYLYLLTEDGKETVYPWLFFYANILRPNPTLAYLFLSGWLFSTFNLILVAIMAGSRMLMAWAKDKILPVSFSFTHSGLGTPVVSLLWMSLLLEVGLMVFALAHTHNIEWIKPFFFVIASGQVVSAIALAVYPFKHPEDFQQTSGMAGWRIGKIPLVSVVGVIWVVYGVYLLNYLAINPRGFDFRPFGWILGSFAVGFAFYSFRKNRLKTQGVDLDVLLTHSPEE</sequence>
<evidence type="ECO:0000256" key="1">
    <source>
        <dbReference type="ARBA" id="ARBA00004651"/>
    </source>
</evidence>
<dbReference type="EMBL" id="AP012029">
    <property type="protein sequence ID" value="BAJ63452.1"/>
    <property type="molecule type" value="Genomic_DNA"/>
</dbReference>
<accession>E8N4T8</accession>
<evidence type="ECO:0000313" key="7">
    <source>
        <dbReference type="EMBL" id="BAJ63452.1"/>
    </source>
</evidence>
<keyword evidence="5 6" id="KW-0472">Membrane</keyword>